<protein>
    <recommendedName>
        <fullName evidence="9">Pycsar effector protein domain-containing protein</fullName>
    </recommendedName>
</protein>
<dbReference type="EMBL" id="BAABKM010000004">
    <property type="protein sequence ID" value="GAA4718126.1"/>
    <property type="molecule type" value="Genomic_DNA"/>
</dbReference>
<evidence type="ECO:0000313" key="10">
    <source>
        <dbReference type="EMBL" id="GAA4718126.1"/>
    </source>
</evidence>
<accession>A0ABP8Y2D9</accession>
<dbReference type="InterPro" id="IPR043760">
    <property type="entry name" value="PycTM_dom"/>
</dbReference>
<keyword evidence="7 8" id="KW-0472">Membrane</keyword>
<comment type="subcellular location">
    <subcellularLocation>
        <location evidence="1">Cell membrane</location>
    </subcellularLocation>
</comment>
<evidence type="ECO:0000256" key="2">
    <source>
        <dbReference type="ARBA" id="ARBA00022475"/>
    </source>
</evidence>
<comment type="caution">
    <text evidence="10">The sequence shown here is derived from an EMBL/GenBank/DDBJ whole genome shotgun (WGS) entry which is preliminary data.</text>
</comment>
<evidence type="ECO:0000259" key="9">
    <source>
        <dbReference type="Pfam" id="PF18967"/>
    </source>
</evidence>
<evidence type="ECO:0000256" key="3">
    <source>
        <dbReference type="ARBA" id="ARBA00022692"/>
    </source>
</evidence>
<sequence length="184" mass="20186">MSWWSHAEKEVESPPTPPDERGLAFAWQTHAAISDWTSKVDTKSSIVLSLGGAVLGFCVILTGDGRLLDGLHGWRDRFVTAGLAALALGVLVAAFAVFPRLKRRQARKNWPSNYVYFGHLRHWKPADLKAALLHQSIDEQLEVLATQLVTASKISWNKHTTLQLAMVLLTIGSGLIGAAAVWPK</sequence>
<reference evidence="11" key="1">
    <citation type="journal article" date="2019" name="Int. J. Syst. Evol. Microbiol.">
        <title>The Global Catalogue of Microorganisms (GCM) 10K type strain sequencing project: providing services to taxonomists for standard genome sequencing and annotation.</title>
        <authorList>
            <consortium name="The Broad Institute Genomics Platform"/>
            <consortium name="The Broad Institute Genome Sequencing Center for Infectious Disease"/>
            <person name="Wu L."/>
            <person name="Ma J."/>
        </authorList>
    </citation>
    <scope>NUCLEOTIDE SEQUENCE [LARGE SCALE GENOMIC DNA]</scope>
    <source>
        <strain evidence="11">JCM 18531</strain>
    </source>
</reference>
<feature type="domain" description="Pycsar effector protein" evidence="9">
    <location>
        <begin position="25"/>
        <end position="179"/>
    </location>
</feature>
<evidence type="ECO:0000313" key="11">
    <source>
        <dbReference type="Proteomes" id="UP001499974"/>
    </source>
</evidence>
<dbReference type="Proteomes" id="UP001499974">
    <property type="component" value="Unassembled WGS sequence"/>
</dbReference>
<keyword evidence="2" id="KW-1003">Cell membrane</keyword>
<evidence type="ECO:0000256" key="7">
    <source>
        <dbReference type="ARBA" id="ARBA00023136"/>
    </source>
</evidence>
<evidence type="ECO:0000256" key="6">
    <source>
        <dbReference type="ARBA" id="ARBA00023118"/>
    </source>
</evidence>
<dbReference type="Pfam" id="PF18967">
    <property type="entry name" value="PycTM"/>
    <property type="match status" value="1"/>
</dbReference>
<evidence type="ECO:0000256" key="1">
    <source>
        <dbReference type="ARBA" id="ARBA00004236"/>
    </source>
</evidence>
<dbReference type="RefSeq" id="WP_345523689.1">
    <property type="nucleotide sequence ID" value="NZ_BAABKM010000004.1"/>
</dbReference>
<proteinExistence type="predicted"/>
<organism evidence="10 11">
    <name type="scientific">Nocardioides conyzicola</name>
    <dbReference type="NCBI Taxonomy" id="1651781"/>
    <lineage>
        <taxon>Bacteria</taxon>
        <taxon>Bacillati</taxon>
        <taxon>Actinomycetota</taxon>
        <taxon>Actinomycetes</taxon>
        <taxon>Propionibacteriales</taxon>
        <taxon>Nocardioidaceae</taxon>
        <taxon>Nocardioides</taxon>
    </lineage>
</organism>
<feature type="transmembrane region" description="Helical" evidence="8">
    <location>
        <begin position="162"/>
        <end position="182"/>
    </location>
</feature>
<name>A0ABP8Y2D9_9ACTN</name>
<feature type="transmembrane region" description="Helical" evidence="8">
    <location>
        <begin position="78"/>
        <end position="98"/>
    </location>
</feature>
<evidence type="ECO:0000256" key="8">
    <source>
        <dbReference type="SAM" id="Phobius"/>
    </source>
</evidence>
<gene>
    <name evidence="10" type="ORF">GCM10023349_42540</name>
</gene>
<keyword evidence="3 8" id="KW-0812">Transmembrane</keyword>
<evidence type="ECO:0000256" key="4">
    <source>
        <dbReference type="ARBA" id="ARBA00022741"/>
    </source>
</evidence>
<feature type="transmembrane region" description="Helical" evidence="8">
    <location>
        <begin position="46"/>
        <end position="63"/>
    </location>
</feature>
<keyword evidence="5 8" id="KW-1133">Transmembrane helix</keyword>
<evidence type="ECO:0000256" key="5">
    <source>
        <dbReference type="ARBA" id="ARBA00022989"/>
    </source>
</evidence>
<keyword evidence="4" id="KW-0547">Nucleotide-binding</keyword>
<keyword evidence="11" id="KW-1185">Reference proteome</keyword>
<keyword evidence="6" id="KW-0051">Antiviral defense</keyword>